<dbReference type="Proteomes" id="UP001199319">
    <property type="component" value="Unassembled WGS sequence"/>
</dbReference>
<dbReference type="AlphaFoldDB" id="A0AAE3DDJ2"/>
<dbReference type="RefSeq" id="WP_302927863.1">
    <property type="nucleotide sequence ID" value="NZ_JAJEPW010000005.1"/>
</dbReference>
<comment type="caution">
    <text evidence="1">The sequence shown here is derived from an EMBL/GenBank/DDBJ whole genome shotgun (WGS) entry which is preliminary data.</text>
</comment>
<sequence>MLSESSCIPGFETMITVRPGSHVHRLITVLGLAGEYPVRSLGVLGNERTLRALVSKLSTTQELRNPDTDERMRVKLLQMTGIGNAKAIRFCKGALPILEWIHPDAYGYYMAAFYNHRFPGGMAHRDRNLRVAETIGMHLTAGVETRAYLLPALQNRAILRITPDVPAFYLARDFKKITPAEQNKTMFTRIVGAIFYPGGCYAVYNTRNAAMKWNGMGEFKALHSLTELARMNAGVQSIDSAILLGESYDTALTTLLESDKNRRLELRFDGIYRHIYFVPMNVGGIRQFRLLTVPDWKEKLLELLFDPDVRSYNRGFMEYDASIGGTCVFSHLDGDIARLIRFREAMQTGAGSFEVLCFDDQAPFLREYLGPYITLKTIDAATVEAELGL</sequence>
<protein>
    <submittedName>
        <fullName evidence="1">Uncharacterized protein</fullName>
    </submittedName>
</protein>
<proteinExistence type="predicted"/>
<keyword evidence="2" id="KW-1185">Reference proteome</keyword>
<accession>A0AAE3DDJ2</accession>
<reference evidence="1" key="1">
    <citation type="submission" date="2021-10" db="EMBL/GenBank/DDBJ databases">
        <title>Anaerobic single-cell dispensing facilitates the cultivation of human gut bacteria.</title>
        <authorList>
            <person name="Afrizal A."/>
        </authorList>
    </citation>
    <scope>NUCLEOTIDE SEQUENCE</scope>
    <source>
        <strain evidence="1">CLA-AA-H272</strain>
    </source>
</reference>
<evidence type="ECO:0000313" key="2">
    <source>
        <dbReference type="Proteomes" id="UP001199319"/>
    </source>
</evidence>
<name>A0AAE3DDJ2_9FIRM</name>
<organism evidence="1 2">
    <name type="scientific">Brotocaccenecus cirricatena</name>
    <dbReference type="NCBI Taxonomy" id="3064195"/>
    <lineage>
        <taxon>Bacteria</taxon>
        <taxon>Bacillati</taxon>
        <taxon>Bacillota</taxon>
        <taxon>Clostridia</taxon>
        <taxon>Eubacteriales</taxon>
        <taxon>Oscillospiraceae</taxon>
        <taxon>Brotocaccenecus</taxon>
    </lineage>
</organism>
<evidence type="ECO:0000313" key="1">
    <source>
        <dbReference type="EMBL" id="MCC2128495.1"/>
    </source>
</evidence>
<dbReference type="EMBL" id="JAJEPW010000005">
    <property type="protein sequence ID" value="MCC2128495.1"/>
    <property type="molecule type" value="Genomic_DNA"/>
</dbReference>
<gene>
    <name evidence="1" type="ORF">LKD37_02985</name>
</gene>